<feature type="region of interest" description="Disordered" evidence="1">
    <location>
        <begin position="1"/>
        <end position="54"/>
    </location>
</feature>
<feature type="compositionally biased region" description="Polar residues" evidence="1">
    <location>
        <begin position="1"/>
        <end position="14"/>
    </location>
</feature>
<name>A0ABN3J007_9ACTN</name>
<comment type="caution">
    <text evidence="2">The sequence shown here is derived from an EMBL/GenBank/DDBJ whole genome shotgun (WGS) entry which is preliminary data.</text>
</comment>
<keyword evidence="3" id="KW-1185">Reference proteome</keyword>
<evidence type="ECO:0000313" key="3">
    <source>
        <dbReference type="Proteomes" id="UP001500058"/>
    </source>
</evidence>
<dbReference type="Proteomes" id="UP001500058">
    <property type="component" value="Unassembled WGS sequence"/>
</dbReference>
<proteinExistence type="predicted"/>
<accession>A0ABN3J007</accession>
<gene>
    <name evidence="2" type="ORF">GCM10010420_56680</name>
</gene>
<reference evidence="2 3" key="1">
    <citation type="journal article" date="2019" name="Int. J. Syst. Evol. Microbiol.">
        <title>The Global Catalogue of Microorganisms (GCM) 10K type strain sequencing project: providing services to taxonomists for standard genome sequencing and annotation.</title>
        <authorList>
            <consortium name="The Broad Institute Genomics Platform"/>
            <consortium name="The Broad Institute Genome Sequencing Center for Infectious Disease"/>
            <person name="Wu L."/>
            <person name="Ma J."/>
        </authorList>
    </citation>
    <scope>NUCLEOTIDE SEQUENCE [LARGE SCALE GENOMIC DNA]</scope>
    <source>
        <strain evidence="2 3">JCM 6921</strain>
    </source>
</reference>
<protein>
    <submittedName>
        <fullName evidence="2">Uncharacterized protein</fullName>
    </submittedName>
</protein>
<organism evidence="2 3">
    <name type="scientific">Streptomyces glaucosporus</name>
    <dbReference type="NCBI Taxonomy" id="284044"/>
    <lineage>
        <taxon>Bacteria</taxon>
        <taxon>Bacillati</taxon>
        <taxon>Actinomycetota</taxon>
        <taxon>Actinomycetes</taxon>
        <taxon>Kitasatosporales</taxon>
        <taxon>Streptomycetaceae</taxon>
        <taxon>Streptomyces</taxon>
    </lineage>
</organism>
<evidence type="ECO:0000313" key="2">
    <source>
        <dbReference type="EMBL" id="GAA2418782.1"/>
    </source>
</evidence>
<evidence type="ECO:0000256" key="1">
    <source>
        <dbReference type="SAM" id="MobiDB-lite"/>
    </source>
</evidence>
<sequence length="73" mass="7951">MLASTVQFSNNDQPPITPEPRSGNTGAGTEDPAVTAVPSDTQQRAQLPADHRHRVPRLFTEEAVLAFRPITEN</sequence>
<dbReference type="EMBL" id="BAAATJ010000048">
    <property type="protein sequence ID" value="GAA2418782.1"/>
    <property type="molecule type" value="Genomic_DNA"/>
</dbReference>